<sequence>MSGTFKTKDASNKIGIPGNMIRKYSQILEQYGFEFHTVSNTRLYTNEDLRLIKSLHEKVEGLNEDIHSAVVSLLQDKHQDTSIPVPVKPITSVEDVSITIQQQNKKFDEFMGKLDTLAQLNEAIIHQNSTLISQNRQKDDKLDELMQQVYVKESKQEELIHDLVHHVHKNEDKQEAKLNNLLNHLYKKEAKQEEKMGKLFNHMQKKETTRDEQLMQLIREMQETKRMIAASKEQTVFKSIRNILTRFKSDKAPSRP</sequence>
<reference evidence="2 3" key="1">
    <citation type="submission" date="2023-04" db="EMBL/GenBank/DDBJ databases">
        <title>Ectobacillus antri isolated from activated sludge.</title>
        <authorList>
            <person name="Yan P."/>
            <person name="Liu X."/>
        </authorList>
    </citation>
    <scope>NUCLEOTIDE SEQUENCE [LARGE SCALE GENOMIC DNA]</scope>
    <source>
        <strain evidence="2 3">C18H</strain>
    </source>
</reference>
<dbReference type="EMBL" id="JARULN010000001">
    <property type="protein sequence ID" value="MDG5752424.1"/>
    <property type="molecule type" value="Genomic_DNA"/>
</dbReference>
<feature type="domain" description="DUF3967" evidence="1">
    <location>
        <begin position="209"/>
        <end position="239"/>
    </location>
</feature>
<proteinExistence type="predicted"/>
<evidence type="ECO:0000313" key="2">
    <source>
        <dbReference type="EMBL" id="MDG5752424.1"/>
    </source>
</evidence>
<dbReference type="Proteomes" id="UP001218246">
    <property type="component" value="Unassembled WGS sequence"/>
</dbReference>
<evidence type="ECO:0000313" key="3">
    <source>
        <dbReference type="Proteomes" id="UP001218246"/>
    </source>
</evidence>
<dbReference type="InterPro" id="IPR025052">
    <property type="entry name" value="DUF3967"/>
</dbReference>
<accession>A0ABT6H061</accession>
<gene>
    <name evidence="2" type="ORF">P6P90_00225</name>
</gene>
<comment type="caution">
    <text evidence="2">The sequence shown here is derived from an EMBL/GenBank/DDBJ whole genome shotgun (WGS) entry which is preliminary data.</text>
</comment>
<name>A0ABT6H061_9BACI</name>
<dbReference type="Pfam" id="PF13152">
    <property type="entry name" value="DUF3967"/>
    <property type="match status" value="1"/>
</dbReference>
<protein>
    <submittedName>
        <fullName evidence="2">DUF3967 domain-containing protein</fullName>
    </submittedName>
</protein>
<organism evidence="2 3">
    <name type="scientific">Ectobacillus antri</name>
    <dbReference type="NCBI Taxonomy" id="2486280"/>
    <lineage>
        <taxon>Bacteria</taxon>
        <taxon>Bacillati</taxon>
        <taxon>Bacillota</taxon>
        <taxon>Bacilli</taxon>
        <taxon>Bacillales</taxon>
        <taxon>Bacillaceae</taxon>
        <taxon>Ectobacillus</taxon>
    </lineage>
</organism>
<evidence type="ECO:0000259" key="1">
    <source>
        <dbReference type="Pfam" id="PF13152"/>
    </source>
</evidence>
<keyword evidence="3" id="KW-1185">Reference proteome</keyword>
<dbReference type="RefSeq" id="WP_124564864.1">
    <property type="nucleotide sequence ID" value="NZ_JARRRY010000001.1"/>
</dbReference>